<dbReference type="InterPro" id="IPR036188">
    <property type="entry name" value="FAD/NAD-bd_sf"/>
</dbReference>
<dbReference type="GO" id="GO:0004497">
    <property type="term" value="F:monooxygenase activity"/>
    <property type="evidence" value="ECO:0007669"/>
    <property type="project" value="TreeGrafter"/>
</dbReference>
<evidence type="ECO:0000313" key="3">
    <source>
        <dbReference type="Proteomes" id="UP000673975"/>
    </source>
</evidence>
<dbReference type="PRINTS" id="PR00368">
    <property type="entry name" value="FADPNR"/>
</dbReference>
<dbReference type="RefSeq" id="WP_210512916.1">
    <property type="nucleotide sequence ID" value="NZ_JAFIDN010000010.1"/>
</dbReference>
<dbReference type="Gene3D" id="3.50.50.60">
    <property type="entry name" value="FAD/NAD(P)-binding domain"/>
    <property type="match status" value="1"/>
</dbReference>
<gene>
    <name evidence="2" type="ORF">NATSA_12355</name>
</gene>
<dbReference type="SUPFAM" id="SSF51905">
    <property type="entry name" value="FAD/NAD(P)-binding domain"/>
    <property type="match status" value="1"/>
</dbReference>
<dbReference type="AlphaFoldDB" id="A0A8J7UUB6"/>
<dbReference type="PRINTS" id="PR00469">
    <property type="entry name" value="PNDRDTASEII"/>
</dbReference>
<dbReference type="Pfam" id="PF13738">
    <property type="entry name" value="Pyr_redox_3"/>
    <property type="match status" value="1"/>
</dbReference>
<dbReference type="NCBIfam" id="TIGR04018">
    <property type="entry name" value="Bthiol_YpdA"/>
    <property type="match status" value="1"/>
</dbReference>
<organism evidence="2 3">
    <name type="scientific">Natronogracilivirga saccharolytica</name>
    <dbReference type="NCBI Taxonomy" id="2812953"/>
    <lineage>
        <taxon>Bacteria</taxon>
        <taxon>Pseudomonadati</taxon>
        <taxon>Balneolota</taxon>
        <taxon>Balneolia</taxon>
        <taxon>Balneolales</taxon>
        <taxon>Cyclonatronaceae</taxon>
        <taxon>Natronogracilivirga</taxon>
    </lineage>
</organism>
<dbReference type="InterPro" id="IPR023856">
    <property type="entry name" value="Bdr"/>
</dbReference>
<dbReference type="GO" id="GO:0050660">
    <property type="term" value="F:flavin adenine dinucleotide binding"/>
    <property type="evidence" value="ECO:0007669"/>
    <property type="project" value="TreeGrafter"/>
</dbReference>
<dbReference type="Proteomes" id="UP000673975">
    <property type="component" value="Unassembled WGS sequence"/>
</dbReference>
<keyword evidence="1" id="KW-0560">Oxidoreductase</keyword>
<comment type="caution">
    <text evidence="2">The sequence shown here is derived from an EMBL/GenBank/DDBJ whole genome shotgun (WGS) entry which is preliminary data.</text>
</comment>
<protein>
    <submittedName>
        <fullName evidence="2">YpdA family putative bacillithiol disulfide reductase</fullName>
    </submittedName>
</protein>
<dbReference type="EMBL" id="JAFIDN010000010">
    <property type="protein sequence ID" value="MBP3193461.1"/>
    <property type="molecule type" value="Genomic_DNA"/>
</dbReference>
<accession>A0A8J7UUB6</accession>
<evidence type="ECO:0000256" key="1">
    <source>
        <dbReference type="ARBA" id="ARBA00023002"/>
    </source>
</evidence>
<name>A0A8J7UUB6_9BACT</name>
<keyword evidence="3" id="KW-1185">Reference proteome</keyword>
<dbReference type="PANTHER" id="PTHR43539">
    <property type="entry name" value="FLAVIN-BINDING MONOOXYGENASE-LIKE PROTEIN (AFU_ORTHOLOGUE AFUA_4G09220)"/>
    <property type="match status" value="1"/>
</dbReference>
<dbReference type="InterPro" id="IPR050982">
    <property type="entry name" value="Auxin_biosynth/cation_transpt"/>
</dbReference>
<evidence type="ECO:0000313" key="2">
    <source>
        <dbReference type="EMBL" id="MBP3193461.1"/>
    </source>
</evidence>
<proteinExistence type="predicted"/>
<sequence>MITIIGAGPIGLACGIALKKKDIPFRIIDKGCLVDSVFHYPTNMTFFSTSDRLEIGGVPFISHGMKPTRREALEYYRRVAESYELPLQLYEEVTDIRGEDGAFTVTTDKGTYDSEKVIISSGFYGRPHRMNVPGEDLPKVKHYYDEPHPYAFMKVLVVGAGNSAVDVALESYRCGSQVSMVIREPQIKETVKYWVKPDIENRIREGSIRAWFNSEVIEIREDEADIRTPDGVITIENDYVMAMTGYEPDFELLKRAGITFHGDEQIPWYDEQTQLSNVPGIYLAGVVCGGLNTSKWFIENARVHADMIADDIASADRVSRLSS</sequence>
<dbReference type="PANTHER" id="PTHR43539:SF4">
    <property type="entry name" value="BACILLIREDOXIN REDUCTASE BDR"/>
    <property type="match status" value="1"/>
</dbReference>
<reference evidence="2" key="1">
    <citation type="submission" date="2021-02" db="EMBL/GenBank/DDBJ databases">
        <title>Natronogracilivirga saccharolytica gen. nov. sp. nov. a new anaerobic, haloalkiliphilic carbohydrate-fermenting bacterium from soda lake and proposing of Cyclonatronumiaceae fam. nov. in the phylum Balneolaeota.</title>
        <authorList>
            <person name="Zhilina T.N."/>
            <person name="Sorokin D.Y."/>
            <person name="Zavarzina D.G."/>
            <person name="Toshchakov S.V."/>
            <person name="Kublanov I.V."/>
        </authorList>
    </citation>
    <scope>NUCLEOTIDE SEQUENCE</scope>
    <source>
        <strain evidence="2">Z-1702</strain>
    </source>
</reference>